<sequence length="48" mass="4740">SEGLAKKGHDIVNAATCGMGAAVAIRNPDSGVLSASADPRRASYAIGL</sequence>
<dbReference type="Gene3D" id="3.60.20.40">
    <property type="match status" value="1"/>
</dbReference>
<gene>
    <name evidence="1" type="ORF">METZ01_LOCUS228032</name>
</gene>
<feature type="non-terminal residue" evidence="1">
    <location>
        <position position="1"/>
    </location>
</feature>
<proteinExistence type="predicted"/>
<organism evidence="1">
    <name type="scientific">marine metagenome</name>
    <dbReference type="NCBI Taxonomy" id="408172"/>
    <lineage>
        <taxon>unclassified sequences</taxon>
        <taxon>metagenomes</taxon>
        <taxon>ecological metagenomes</taxon>
    </lineage>
</organism>
<reference evidence="1" key="1">
    <citation type="submission" date="2018-05" db="EMBL/GenBank/DDBJ databases">
        <authorList>
            <person name="Lanie J.A."/>
            <person name="Ng W.-L."/>
            <person name="Kazmierczak K.M."/>
            <person name="Andrzejewski T.M."/>
            <person name="Davidsen T.M."/>
            <person name="Wayne K.J."/>
            <person name="Tettelin H."/>
            <person name="Glass J.I."/>
            <person name="Rusch D."/>
            <person name="Podicherti R."/>
            <person name="Tsui H.-C.T."/>
            <person name="Winkler M.E."/>
        </authorList>
    </citation>
    <scope>NUCLEOTIDE SEQUENCE</scope>
</reference>
<name>A0A382GJ61_9ZZZZ</name>
<accession>A0A382GJ61</accession>
<dbReference type="InterPro" id="IPR043137">
    <property type="entry name" value="GGT_ssub_C"/>
</dbReference>
<dbReference type="AlphaFoldDB" id="A0A382GJ61"/>
<evidence type="ECO:0000313" key="1">
    <source>
        <dbReference type="EMBL" id="SVB75178.1"/>
    </source>
</evidence>
<dbReference type="EMBL" id="UINC01055838">
    <property type="protein sequence ID" value="SVB75178.1"/>
    <property type="molecule type" value="Genomic_DNA"/>
</dbReference>
<protein>
    <submittedName>
        <fullName evidence="1">Uncharacterized protein</fullName>
    </submittedName>
</protein>